<gene>
    <name evidence="1" type="primary">cas10d</name>
    <name evidence="1" type="ORF">C4B59_14205</name>
</gene>
<sequence length="150" mass="16917">MSEQVSGIVDELARLAFSVGRPRSFKPYAVERLFREGVKAVKSTGTMQTLNRDDYVSLVSGRVQKAVSRGDQLWIPSREKLSTELGFGERADLFAAFFVDRILYGLCDGKPGRLKKVSNNLSDGFFAATLREMRNQKSKVEESEEQQMEE</sequence>
<dbReference type="Proteomes" id="UP000248329">
    <property type="component" value="Unassembled WGS sequence"/>
</dbReference>
<reference evidence="1" key="1">
    <citation type="submission" date="2018-01" db="EMBL/GenBank/DDBJ databases">
        <authorList>
            <person name="Krukenberg V."/>
        </authorList>
    </citation>
    <scope>NUCLEOTIDE SEQUENCE</scope>
    <source>
        <strain evidence="1">E20ANME2</strain>
    </source>
</reference>
<organism evidence="1 2">
    <name type="scientific">Candidatus Methanogaster sp</name>
    <dbReference type="NCBI Taxonomy" id="3386292"/>
    <lineage>
        <taxon>Archaea</taxon>
        <taxon>Methanobacteriati</taxon>
        <taxon>Methanobacteriota</taxon>
        <taxon>Stenosarchaea group</taxon>
        <taxon>Methanomicrobia</taxon>
        <taxon>Methanosarcinales</taxon>
        <taxon>ANME-2 cluster</taxon>
        <taxon>Candidatus Methanogasteraceae</taxon>
        <taxon>Candidatus Methanogaster</taxon>
    </lineage>
</organism>
<dbReference type="EMBL" id="PQXF01000045">
    <property type="protein sequence ID" value="PXF57955.1"/>
    <property type="molecule type" value="Genomic_DNA"/>
</dbReference>
<name>A0AC61KZE3_9EURY</name>
<comment type="caution">
    <text evidence="1">The sequence shown here is derived from an EMBL/GenBank/DDBJ whole genome shotgun (WGS) entry which is preliminary data.</text>
</comment>
<proteinExistence type="predicted"/>
<protein>
    <submittedName>
        <fullName evidence="1">Type I-D CRISPR-associated protein Cas10d/Csc3</fullName>
    </submittedName>
</protein>
<evidence type="ECO:0000313" key="1">
    <source>
        <dbReference type="EMBL" id="PXF57955.1"/>
    </source>
</evidence>
<evidence type="ECO:0000313" key="2">
    <source>
        <dbReference type="Proteomes" id="UP000248329"/>
    </source>
</evidence>
<accession>A0AC61KZE3</accession>